<gene>
    <name evidence="1" type="ORF">PAC_06443</name>
</gene>
<dbReference type="PANTHER" id="PTHR24148:SF64">
    <property type="entry name" value="HETEROKARYON INCOMPATIBILITY DOMAIN-CONTAINING PROTEIN"/>
    <property type="match status" value="1"/>
</dbReference>
<accession>A0A1L7WUV2</accession>
<dbReference type="Proteomes" id="UP000184330">
    <property type="component" value="Unassembled WGS sequence"/>
</dbReference>
<dbReference type="OrthoDB" id="194358at2759"/>
<dbReference type="Pfam" id="PF26639">
    <property type="entry name" value="Het-6_barrel"/>
    <property type="match status" value="1"/>
</dbReference>
<organism evidence="1 2">
    <name type="scientific">Phialocephala subalpina</name>
    <dbReference type="NCBI Taxonomy" id="576137"/>
    <lineage>
        <taxon>Eukaryota</taxon>
        <taxon>Fungi</taxon>
        <taxon>Dikarya</taxon>
        <taxon>Ascomycota</taxon>
        <taxon>Pezizomycotina</taxon>
        <taxon>Leotiomycetes</taxon>
        <taxon>Helotiales</taxon>
        <taxon>Mollisiaceae</taxon>
        <taxon>Phialocephala</taxon>
        <taxon>Phialocephala fortinii species complex</taxon>
    </lineage>
</organism>
<dbReference type="PANTHER" id="PTHR24148">
    <property type="entry name" value="ANKYRIN REPEAT DOMAIN-CONTAINING PROTEIN 39 HOMOLOG-RELATED"/>
    <property type="match status" value="1"/>
</dbReference>
<dbReference type="InterPro" id="IPR052895">
    <property type="entry name" value="HetReg/Transcr_Mod"/>
</dbReference>
<dbReference type="STRING" id="576137.A0A1L7WUV2"/>
<dbReference type="EMBL" id="FJOG01000008">
    <property type="protein sequence ID" value="CZR56554.1"/>
    <property type="molecule type" value="Genomic_DNA"/>
</dbReference>
<name>A0A1L7WUV2_9HELO</name>
<evidence type="ECO:0008006" key="3">
    <source>
        <dbReference type="Google" id="ProtNLM"/>
    </source>
</evidence>
<evidence type="ECO:0000313" key="2">
    <source>
        <dbReference type="Proteomes" id="UP000184330"/>
    </source>
</evidence>
<keyword evidence="2" id="KW-1185">Reference proteome</keyword>
<evidence type="ECO:0000313" key="1">
    <source>
        <dbReference type="EMBL" id="CZR56554.1"/>
    </source>
</evidence>
<proteinExistence type="predicted"/>
<reference evidence="1 2" key="1">
    <citation type="submission" date="2016-03" db="EMBL/GenBank/DDBJ databases">
        <authorList>
            <person name="Ploux O."/>
        </authorList>
    </citation>
    <scope>NUCLEOTIDE SEQUENCE [LARGE SCALE GENOMIC DNA]</scope>
    <source>
        <strain evidence="1 2">UAMH 11012</strain>
    </source>
</reference>
<protein>
    <recommendedName>
        <fullName evidence="3">Heterokaryon incompatibility domain-containing protein</fullName>
    </recommendedName>
</protein>
<sequence>MINKTRKVDVICLQQKDDNRYNLPSRVADWERRNLHPAHRVMGLQIREPPFIASGIEYTDAKFAEDGEVLVASGFLIDTITVEAQPIRRQSRNIEQIEIFQRTFCGGQWAPRYSDFEQHRASLFFSLTKKLLPGLLEGTQMPNFERGESDESITAQEEHASVSSAALRIHANRFIVSASKHVGLAPQATQEGDKIVVLLGCDFPVIMRNLRDYWILIGEIYVDGIMYGEAMTELQSGKYTKSKFCIR</sequence>
<dbReference type="AlphaFoldDB" id="A0A1L7WUV2"/>